<evidence type="ECO:0000259" key="4">
    <source>
        <dbReference type="PROSITE" id="PS51077"/>
    </source>
</evidence>
<proteinExistence type="predicted"/>
<reference evidence="6 7" key="1">
    <citation type="submission" date="2023-03" db="EMBL/GenBank/DDBJ databases">
        <authorList>
            <person name="Mo P."/>
        </authorList>
    </citation>
    <scope>NUCLEOTIDE SEQUENCE [LARGE SCALE GENOMIC DNA]</scope>
    <source>
        <strain evidence="6 7">HUAS 5</strain>
    </source>
</reference>
<protein>
    <submittedName>
        <fullName evidence="6">IclR family transcriptional regulator</fullName>
    </submittedName>
</protein>
<keyword evidence="2" id="KW-0238">DNA-binding</keyword>
<keyword evidence="3" id="KW-0804">Transcription</keyword>
<dbReference type="EMBL" id="CP121682">
    <property type="protein sequence ID" value="WGD39655.1"/>
    <property type="molecule type" value="Genomic_DNA"/>
</dbReference>
<dbReference type="InterPro" id="IPR050707">
    <property type="entry name" value="HTH_MetabolicPath_Reg"/>
</dbReference>
<dbReference type="RefSeq" id="WP_279332670.1">
    <property type="nucleotide sequence ID" value="NZ_CP121682.1"/>
</dbReference>
<evidence type="ECO:0000256" key="1">
    <source>
        <dbReference type="ARBA" id="ARBA00023015"/>
    </source>
</evidence>
<evidence type="ECO:0000259" key="5">
    <source>
        <dbReference type="PROSITE" id="PS51078"/>
    </source>
</evidence>
<name>A0ABY8JYN2_9ACTN</name>
<accession>A0ABY8JYN2</accession>
<evidence type="ECO:0000313" key="7">
    <source>
        <dbReference type="Proteomes" id="UP001216440"/>
    </source>
</evidence>
<dbReference type="Gene3D" id="1.10.10.10">
    <property type="entry name" value="Winged helix-like DNA-binding domain superfamily/Winged helix DNA-binding domain"/>
    <property type="match status" value="1"/>
</dbReference>
<dbReference type="PANTHER" id="PTHR30136:SF24">
    <property type="entry name" value="HTH-TYPE TRANSCRIPTIONAL REPRESSOR ALLR"/>
    <property type="match status" value="1"/>
</dbReference>
<keyword evidence="7" id="KW-1185">Reference proteome</keyword>
<evidence type="ECO:0000313" key="6">
    <source>
        <dbReference type="EMBL" id="WGD39655.1"/>
    </source>
</evidence>
<dbReference type="InterPro" id="IPR014757">
    <property type="entry name" value="Tscrpt_reg_IclR_C"/>
</dbReference>
<dbReference type="InterPro" id="IPR029016">
    <property type="entry name" value="GAF-like_dom_sf"/>
</dbReference>
<dbReference type="Gene3D" id="3.30.450.40">
    <property type="match status" value="1"/>
</dbReference>
<feature type="domain" description="IclR-ED" evidence="5">
    <location>
        <begin position="83"/>
        <end position="268"/>
    </location>
</feature>
<feature type="domain" description="HTH iclR-type" evidence="4">
    <location>
        <begin position="22"/>
        <end position="82"/>
    </location>
</feature>
<dbReference type="Proteomes" id="UP001216440">
    <property type="component" value="Chromosome"/>
</dbReference>
<dbReference type="Pfam" id="PF01614">
    <property type="entry name" value="IclR_C"/>
    <property type="match status" value="1"/>
</dbReference>
<dbReference type="SUPFAM" id="SSF46785">
    <property type="entry name" value="Winged helix' DNA-binding domain"/>
    <property type="match status" value="1"/>
</dbReference>
<organism evidence="6 7">
    <name type="scientific">Streptomyces cathayae</name>
    <dbReference type="NCBI Taxonomy" id="3031124"/>
    <lineage>
        <taxon>Bacteria</taxon>
        <taxon>Bacillati</taxon>
        <taxon>Actinomycetota</taxon>
        <taxon>Actinomycetes</taxon>
        <taxon>Kitasatosporales</taxon>
        <taxon>Streptomycetaceae</taxon>
        <taxon>Streptomyces</taxon>
    </lineage>
</organism>
<sequence length="270" mass="28886">MSTTPTSEAGEGPQARGEASAIISVGRALSILDAFMGDDHLLPLSELARRVGLPKSTAFRLVAQLTESGFLTRVGRNYRLSSHVFELGNSVDASPVGFLRDVAAPHMAALFQHVGFGVNLAVLDSTSIVYLDRIRGPRSPNLLSRIGARVPALTTALGKVMLAHSSRELIIQALNEGWPRSTPYTVMRPELMVGQLRQAREAGVAYDREEAMLGLTCVAAPIFDPEGRPVGAISASGSTGRFRPESAADLTQRAARLISSDLKRTISLRA</sequence>
<dbReference type="SUPFAM" id="SSF55781">
    <property type="entry name" value="GAF domain-like"/>
    <property type="match status" value="1"/>
</dbReference>
<evidence type="ECO:0000256" key="3">
    <source>
        <dbReference type="ARBA" id="ARBA00023163"/>
    </source>
</evidence>
<dbReference type="InterPro" id="IPR005471">
    <property type="entry name" value="Tscrpt_reg_IclR_N"/>
</dbReference>
<dbReference type="InterPro" id="IPR036388">
    <property type="entry name" value="WH-like_DNA-bd_sf"/>
</dbReference>
<dbReference type="PANTHER" id="PTHR30136">
    <property type="entry name" value="HELIX-TURN-HELIX TRANSCRIPTIONAL REGULATOR, ICLR FAMILY"/>
    <property type="match status" value="1"/>
</dbReference>
<dbReference type="PROSITE" id="PS51078">
    <property type="entry name" value="ICLR_ED"/>
    <property type="match status" value="1"/>
</dbReference>
<keyword evidence="1" id="KW-0805">Transcription regulation</keyword>
<dbReference type="Pfam" id="PF09339">
    <property type="entry name" value="HTH_IclR"/>
    <property type="match status" value="1"/>
</dbReference>
<evidence type="ECO:0000256" key="2">
    <source>
        <dbReference type="ARBA" id="ARBA00023125"/>
    </source>
</evidence>
<dbReference type="PROSITE" id="PS51077">
    <property type="entry name" value="HTH_ICLR"/>
    <property type="match status" value="1"/>
</dbReference>
<dbReference type="SMART" id="SM00346">
    <property type="entry name" value="HTH_ICLR"/>
    <property type="match status" value="1"/>
</dbReference>
<gene>
    <name evidence="6" type="ORF">PYS65_05630</name>
</gene>
<dbReference type="InterPro" id="IPR036390">
    <property type="entry name" value="WH_DNA-bd_sf"/>
</dbReference>